<keyword evidence="1" id="KW-1133">Transmembrane helix</keyword>
<gene>
    <name evidence="2" type="ORF">DWY25_03300</name>
</gene>
<feature type="transmembrane region" description="Helical" evidence="1">
    <location>
        <begin position="16"/>
        <end position="34"/>
    </location>
</feature>
<feature type="transmembrane region" description="Helical" evidence="1">
    <location>
        <begin position="64"/>
        <end position="82"/>
    </location>
</feature>
<keyword evidence="3" id="KW-1185">Reference proteome</keyword>
<proteinExistence type="predicted"/>
<keyword evidence="1" id="KW-0812">Transmembrane</keyword>
<accession>A0A412G5W0</accession>
<comment type="caution">
    <text evidence="2">The sequence shown here is derived from an EMBL/GenBank/DDBJ whole genome shotgun (WGS) entry which is preliminary data.</text>
</comment>
<evidence type="ECO:0000313" key="2">
    <source>
        <dbReference type="EMBL" id="RGR76396.1"/>
    </source>
</evidence>
<protein>
    <submittedName>
        <fullName evidence="2">Uncharacterized protein</fullName>
    </submittedName>
</protein>
<dbReference type="Proteomes" id="UP000284178">
    <property type="component" value="Unassembled WGS sequence"/>
</dbReference>
<dbReference type="AlphaFoldDB" id="A0A412G5W0"/>
<sequence length="111" mass="13025">MGTVIKSGFMYRIEMYVIQAAEFAAVALLPVVLTDRRKREKKILALELIVFLVLHLFVTGARSFIIDVVVIFDIYLMMNISLRRRFMDYFVKIKKNPIFLIMRRDSSCQSK</sequence>
<evidence type="ECO:0000256" key="1">
    <source>
        <dbReference type="SAM" id="Phobius"/>
    </source>
</evidence>
<feature type="transmembrane region" description="Helical" evidence="1">
    <location>
        <begin position="43"/>
        <end position="58"/>
    </location>
</feature>
<reference evidence="2 3" key="1">
    <citation type="submission" date="2018-08" db="EMBL/GenBank/DDBJ databases">
        <title>A genome reference for cultivated species of the human gut microbiota.</title>
        <authorList>
            <person name="Zou Y."/>
            <person name="Xue W."/>
            <person name="Luo G."/>
        </authorList>
    </citation>
    <scope>NUCLEOTIDE SEQUENCE [LARGE SCALE GENOMIC DNA]</scope>
    <source>
        <strain evidence="2 3">AF24-29</strain>
    </source>
</reference>
<keyword evidence="1" id="KW-0472">Membrane</keyword>
<evidence type="ECO:0000313" key="3">
    <source>
        <dbReference type="Proteomes" id="UP000284178"/>
    </source>
</evidence>
<dbReference type="EMBL" id="QRUP01000002">
    <property type="protein sequence ID" value="RGR76396.1"/>
    <property type="molecule type" value="Genomic_DNA"/>
</dbReference>
<organism evidence="2 3">
    <name type="scientific">Holdemania filiformis</name>
    <dbReference type="NCBI Taxonomy" id="61171"/>
    <lineage>
        <taxon>Bacteria</taxon>
        <taxon>Bacillati</taxon>
        <taxon>Bacillota</taxon>
        <taxon>Erysipelotrichia</taxon>
        <taxon>Erysipelotrichales</taxon>
        <taxon>Erysipelotrichaceae</taxon>
        <taxon>Holdemania</taxon>
    </lineage>
</organism>
<name>A0A412G5W0_9FIRM</name>